<feature type="transmembrane region" description="Helical" evidence="1">
    <location>
        <begin position="333"/>
        <end position="352"/>
    </location>
</feature>
<dbReference type="STRING" id="914237.A0A1E1L9R6"/>
<dbReference type="GO" id="GO:0016747">
    <property type="term" value="F:acyltransferase activity, transferring groups other than amino-acyl groups"/>
    <property type="evidence" value="ECO:0007669"/>
    <property type="project" value="InterPro"/>
</dbReference>
<accession>A0A1E1L9R6</accession>
<dbReference type="PANTHER" id="PTHR23028:SF134">
    <property type="entry name" value="PUTATIVE (AFU_ORTHOLOGUE AFUA_4G08520)-RELATED"/>
    <property type="match status" value="1"/>
</dbReference>
<feature type="transmembrane region" description="Helical" evidence="1">
    <location>
        <begin position="379"/>
        <end position="397"/>
    </location>
</feature>
<keyword evidence="1" id="KW-1133">Transmembrane helix</keyword>
<comment type="caution">
    <text evidence="3">The sequence shown here is derived from an EMBL/GenBank/DDBJ whole genome shotgun (WGS) entry which is preliminary data.</text>
</comment>
<dbReference type="InterPro" id="IPR002656">
    <property type="entry name" value="Acyl_transf_3_dom"/>
</dbReference>
<evidence type="ECO:0000256" key="1">
    <source>
        <dbReference type="SAM" id="Phobius"/>
    </source>
</evidence>
<dbReference type="AlphaFoldDB" id="A0A1E1L9R6"/>
<evidence type="ECO:0000313" key="3">
    <source>
        <dbReference type="EMBL" id="CZT07237.1"/>
    </source>
</evidence>
<feature type="domain" description="Acyltransferase 3" evidence="2">
    <location>
        <begin position="83"/>
        <end position="466"/>
    </location>
</feature>
<feature type="transmembrane region" description="Helical" evidence="1">
    <location>
        <begin position="125"/>
        <end position="146"/>
    </location>
</feature>
<dbReference type="PANTHER" id="PTHR23028">
    <property type="entry name" value="ACETYLTRANSFERASE"/>
    <property type="match status" value="1"/>
</dbReference>
<keyword evidence="4" id="KW-1185">Reference proteome</keyword>
<sequence length="495" mass="56344">MGLIHRLLLFLPAHYLHRYELLTPSDSNAHDDMSSELKEPLSPPTSSPTRLPIWAKSILTFISPSFLQNNSKKPLRKITETSYLNGVRGLAASLVYIQHLLYAHWLHTGYSSSPGRDSLIQLPILRLLFSGRFMVAIFFILSGYVLSYKPLQLARSGSTKTLYDNLSSAAFRRTPRLFGPVVPAMFSTACAVYFTCYGAENFSRDGCMPKAGSLWRQIGGYIPVLSRMLDPSVWQEYYPPGLPHLWTLPMEFRGSMVVFLLVLGLGNAKPLYRLILLIFFALVFLHLGRWEMFLFTSGPILAEMRIYRKEKSMEFERDSPYSKKPIYKETARVALWTGMFLGGLFLGSWPAFQACTSLGFRHFCALTPKPYTGDEVAQQYFWISIGAFLLLLSFENLEILQKPFTSKLAMYMGDISYGFYIVHWTMLFTVGTVVIGNCKRWLPYGYPNYSVGFFVGAAITTPFVIWVGDVHWRAFDDGAVKCARWFNVKCARKPE</sequence>
<proteinExistence type="predicted"/>
<reference evidence="4" key="1">
    <citation type="submission" date="2016-03" db="EMBL/GenBank/DDBJ databases">
        <authorList>
            <person name="Ploux O."/>
        </authorList>
    </citation>
    <scope>NUCLEOTIDE SEQUENCE [LARGE SCALE GENOMIC DNA]</scope>
    <source>
        <strain evidence="4">UK7</strain>
    </source>
</reference>
<feature type="transmembrane region" description="Helical" evidence="1">
    <location>
        <begin position="417"/>
        <end position="437"/>
    </location>
</feature>
<feature type="transmembrane region" description="Helical" evidence="1">
    <location>
        <begin position="449"/>
        <end position="468"/>
    </location>
</feature>
<protein>
    <recommendedName>
        <fullName evidence="2">Acyltransferase 3 domain-containing protein</fullName>
    </recommendedName>
</protein>
<dbReference type="EMBL" id="FJUW01000042">
    <property type="protein sequence ID" value="CZT07237.1"/>
    <property type="molecule type" value="Genomic_DNA"/>
</dbReference>
<dbReference type="InParanoid" id="A0A1E1L9R6"/>
<gene>
    <name evidence="3" type="ORF">RCO7_07253</name>
</gene>
<keyword evidence="1" id="KW-0812">Transmembrane</keyword>
<evidence type="ECO:0000259" key="2">
    <source>
        <dbReference type="Pfam" id="PF01757"/>
    </source>
</evidence>
<dbReference type="Pfam" id="PF01757">
    <property type="entry name" value="Acyl_transf_3"/>
    <property type="match status" value="1"/>
</dbReference>
<keyword evidence="1" id="KW-0472">Membrane</keyword>
<feature type="transmembrane region" description="Helical" evidence="1">
    <location>
        <begin position="245"/>
        <end position="265"/>
    </location>
</feature>
<dbReference type="Proteomes" id="UP000178129">
    <property type="component" value="Unassembled WGS sequence"/>
</dbReference>
<feature type="transmembrane region" description="Helical" evidence="1">
    <location>
        <begin position="271"/>
        <end position="288"/>
    </location>
</feature>
<organism evidence="3 4">
    <name type="scientific">Rhynchosporium graminicola</name>
    <dbReference type="NCBI Taxonomy" id="2792576"/>
    <lineage>
        <taxon>Eukaryota</taxon>
        <taxon>Fungi</taxon>
        <taxon>Dikarya</taxon>
        <taxon>Ascomycota</taxon>
        <taxon>Pezizomycotina</taxon>
        <taxon>Leotiomycetes</taxon>
        <taxon>Helotiales</taxon>
        <taxon>Ploettnerulaceae</taxon>
        <taxon>Rhynchosporium</taxon>
    </lineage>
</organism>
<evidence type="ECO:0000313" key="4">
    <source>
        <dbReference type="Proteomes" id="UP000178129"/>
    </source>
</evidence>
<name>A0A1E1L9R6_9HELO</name>
<dbReference type="InterPro" id="IPR050879">
    <property type="entry name" value="Acyltransferase_3"/>
</dbReference>